<comment type="catalytic activity">
    <reaction evidence="10">
        <text>a very-long-chain acyl-CoA + malonyl-CoA + H(+) = a very-long-chain 3-oxoacyl-CoA + CO2 + CoA</text>
        <dbReference type="Rhea" id="RHEA:32727"/>
        <dbReference type="ChEBI" id="CHEBI:15378"/>
        <dbReference type="ChEBI" id="CHEBI:16526"/>
        <dbReference type="ChEBI" id="CHEBI:57287"/>
        <dbReference type="ChEBI" id="CHEBI:57384"/>
        <dbReference type="ChEBI" id="CHEBI:90725"/>
        <dbReference type="ChEBI" id="CHEBI:90736"/>
        <dbReference type="EC" id="2.3.1.199"/>
    </reaction>
</comment>
<feature type="transmembrane region" description="Helical" evidence="10">
    <location>
        <begin position="164"/>
        <end position="185"/>
    </location>
</feature>
<evidence type="ECO:0000256" key="4">
    <source>
        <dbReference type="ARBA" id="ARBA00022692"/>
    </source>
</evidence>
<dbReference type="AlphaFoldDB" id="A0A226F510"/>
<keyword evidence="8 10" id="KW-0472">Membrane</keyword>
<dbReference type="EC" id="2.3.1.199" evidence="10"/>
<dbReference type="GO" id="GO:0030148">
    <property type="term" value="P:sphingolipid biosynthetic process"/>
    <property type="evidence" value="ECO:0007669"/>
    <property type="project" value="TreeGrafter"/>
</dbReference>
<dbReference type="GO" id="GO:0005789">
    <property type="term" value="C:endoplasmic reticulum membrane"/>
    <property type="evidence" value="ECO:0007669"/>
    <property type="project" value="TreeGrafter"/>
</dbReference>
<sequence length="265" mass="30947">MSFNSNRTTYLKPLWFERLNVSESKELIRSYQTSVVYISVGYVVLTFLGRWWMRNRKPFKLRRPLIAWNLILAIFSTIGFWRTFPTFVALLTQPDGIYRSVCTYDYTSDTEAFWGLMYTISKLFEFVDTVFIVLRKAPLLFLHWFHHMSMAIFMFYLYPIGDPVGRWGGILNYGVHSIMYSYYSVKMGGFQVPKSVSSIITMLQMGQFVLTLFANVYALVMFGIGYPCALSNMTIFIQFVGGTSYLILFANYYYQTYVKLKPKSA</sequence>
<dbReference type="EMBL" id="LNIX01000001">
    <property type="protein sequence ID" value="OXA64902.1"/>
    <property type="molecule type" value="Genomic_DNA"/>
</dbReference>
<keyword evidence="7 10" id="KW-0443">Lipid metabolism</keyword>
<dbReference type="PANTHER" id="PTHR11157:SF17">
    <property type="entry name" value="ELONGATION OF VERY LONG CHAIN FATTY ACIDS PROTEIN 6"/>
    <property type="match status" value="1"/>
</dbReference>
<dbReference type="InterPro" id="IPR002076">
    <property type="entry name" value="ELO_fam"/>
</dbReference>
<dbReference type="OMA" id="RFIHWFH"/>
<feature type="transmembrane region" description="Helical" evidence="10">
    <location>
        <begin position="34"/>
        <end position="53"/>
    </location>
</feature>
<evidence type="ECO:0000256" key="2">
    <source>
        <dbReference type="ARBA" id="ARBA00022516"/>
    </source>
</evidence>
<dbReference type="PROSITE" id="PS01188">
    <property type="entry name" value="ELO"/>
    <property type="match status" value="1"/>
</dbReference>
<reference evidence="11 12" key="1">
    <citation type="submission" date="2015-12" db="EMBL/GenBank/DDBJ databases">
        <title>The genome of Folsomia candida.</title>
        <authorList>
            <person name="Faddeeva A."/>
            <person name="Derks M.F."/>
            <person name="Anvar Y."/>
            <person name="Smit S."/>
            <person name="Van Straalen N."/>
            <person name="Roelofs D."/>
        </authorList>
    </citation>
    <scope>NUCLEOTIDE SEQUENCE [LARGE SCALE GENOMIC DNA]</scope>
    <source>
        <strain evidence="11 12">VU population</strain>
        <tissue evidence="11">Whole body</tissue>
    </source>
</reference>
<keyword evidence="12" id="KW-1185">Reference proteome</keyword>
<keyword evidence="4 10" id="KW-0812">Transmembrane</keyword>
<evidence type="ECO:0000256" key="7">
    <source>
        <dbReference type="ARBA" id="ARBA00023098"/>
    </source>
</evidence>
<feature type="transmembrane region" description="Helical" evidence="10">
    <location>
        <begin position="206"/>
        <end position="227"/>
    </location>
</feature>
<feature type="transmembrane region" description="Helical" evidence="10">
    <location>
        <begin position="113"/>
        <end position="134"/>
    </location>
</feature>
<comment type="subcellular location">
    <subcellularLocation>
        <location evidence="1">Membrane</location>
        <topology evidence="1">Multi-pass membrane protein</topology>
    </subcellularLocation>
</comment>
<protein>
    <recommendedName>
        <fullName evidence="10">Elongation of very long chain fatty acids protein</fullName>
        <ecNumber evidence="10">2.3.1.199</ecNumber>
    </recommendedName>
    <alternativeName>
        <fullName evidence="10">Very-long-chain 3-oxoacyl-CoA synthase</fullName>
    </alternativeName>
</protein>
<gene>
    <name evidence="11" type="ORF">Fcan01_00531</name>
</gene>
<dbReference type="GO" id="GO:0034626">
    <property type="term" value="P:fatty acid elongation, polyunsaturated fatty acid"/>
    <property type="evidence" value="ECO:0007669"/>
    <property type="project" value="TreeGrafter"/>
</dbReference>
<evidence type="ECO:0000256" key="9">
    <source>
        <dbReference type="ARBA" id="ARBA00023160"/>
    </source>
</evidence>
<evidence type="ECO:0000256" key="10">
    <source>
        <dbReference type="RuleBase" id="RU361115"/>
    </source>
</evidence>
<evidence type="ECO:0000256" key="1">
    <source>
        <dbReference type="ARBA" id="ARBA00004141"/>
    </source>
</evidence>
<dbReference type="GO" id="GO:0034625">
    <property type="term" value="P:fatty acid elongation, monounsaturated fatty acid"/>
    <property type="evidence" value="ECO:0007669"/>
    <property type="project" value="TreeGrafter"/>
</dbReference>
<dbReference type="GO" id="GO:0042761">
    <property type="term" value="P:very long-chain fatty acid biosynthetic process"/>
    <property type="evidence" value="ECO:0007669"/>
    <property type="project" value="TreeGrafter"/>
</dbReference>
<keyword evidence="9 10" id="KW-0275">Fatty acid biosynthesis</keyword>
<dbReference type="GO" id="GO:0009922">
    <property type="term" value="F:fatty acid elongase activity"/>
    <property type="evidence" value="ECO:0007669"/>
    <property type="project" value="UniProtKB-EC"/>
</dbReference>
<dbReference type="OrthoDB" id="10259681at2759"/>
<comment type="similarity">
    <text evidence="10">Belongs to the ELO family.</text>
</comment>
<feature type="transmembrane region" description="Helical" evidence="10">
    <location>
        <begin position="141"/>
        <end position="158"/>
    </location>
</feature>
<feature type="transmembrane region" description="Helical" evidence="10">
    <location>
        <begin position="233"/>
        <end position="254"/>
    </location>
</feature>
<evidence type="ECO:0000313" key="11">
    <source>
        <dbReference type="EMBL" id="OXA64902.1"/>
    </source>
</evidence>
<keyword evidence="5 10" id="KW-0276">Fatty acid metabolism</keyword>
<organism evidence="11 12">
    <name type="scientific">Folsomia candida</name>
    <name type="common">Springtail</name>
    <dbReference type="NCBI Taxonomy" id="158441"/>
    <lineage>
        <taxon>Eukaryota</taxon>
        <taxon>Metazoa</taxon>
        <taxon>Ecdysozoa</taxon>
        <taxon>Arthropoda</taxon>
        <taxon>Hexapoda</taxon>
        <taxon>Collembola</taxon>
        <taxon>Entomobryomorpha</taxon>
        <taxon>Isotomoidea</taxon>
        <taxon>Isotomidae</taxon>
        <taxon>Proisotominae</taxon>
        <taxon>Folsomia</taxon>
    </lineage>
</organism>
<dbReference type="GO" id="GO:0019367">
    <property type="term" value="P:fatty acid elongation, saturated fatty acid"/>
    <property type="evidence" value="ECO:0007669"/>
    <property type="project" value="TreeGrafter"/>
</dbReference>
<keyword evidence="2 10" id="KW-0444">Lipid biosynthesis</keyword>
<comment type="caution">
    <text evidence="11">The sequence shown here is derived from an EMBL/GenBank/DDBJ whole genome shotgun (WGS) entry which is preliminary data.</text>
</comment>
<evidence type="ECO:0000256" key="6">
    <source>
        <dbReference type="ARBA" id="ARBA00022989"/>
    </source>
</evidence>
<dbReference type="Pfam" id="PF01151">
    <property type="entry name" value="ELO"/>
    <property type="match status" value="1"/>
</dbReference>
<accession>A0A226F510</accession>
<dbReference type="Proteomes" id="UP000198287">
    <property type="component" value="Unassembled WGS sequence"/>
</dbReference>
<proteinExistence type="inferred from homology"/>
<evidence type="ECO:0000313" key="12">
    <source>
        <dbReference type="Proteomes" id="UP000198287"/>
    </source>
</evidence>
<evidence type="ECO:0000256" key="5">
    <source>
        <dbReference type="ARBA" id="ARBA00022832"/>
    </source>
</evidence>
<dbReference type="PANTHER" id="PTHR11157">
    <property type="entry name" value="FATTY ACID ACYL TRANSFERASE-RELATED"/>
    <property type="match status" value="1"/>
</dbReference>
<evidence type="ECO:0000256" key="8">
    <source>
        <dbReference type="ARBA" id="ARBA00023136"/>
    </source>
</evidence>
<name>A0A226F510_FOLCA</name>
<keyword evidence="3 10" id="KW-0808">Transferase</keyword>
<feature type="transmembrane region" description="Helical" evidence="10">
    <location>
        <begin position="65"/>
        <end position="84"/>
    </location>
</feature>
<evidence type="ECO:0000256" key="3">
    <source>
        <dbReference type="ARBA" id="ARBA00022679"/>
    </source>
</evidence>
<keyword evidence="6 10" id="KW-1133">Transmembrane helix</keyword>
<dbReference type="InterPro" id="IPR030457">
    <property type="entry name" value="ELO_CS"/>
</dbReference>